<proteinExistence type="predicted"/>
<dbReference type="EMBL" id="CP001674">
    <property type="protein sequence ID" value="ACT51326.1"/>
    <property type="molecule type" value="Genomic_DNA"/>
</dbReference>
<name>C6X7Z9_METGS</name>
<evidence type="ECO:0000313" key="1">
    <source>
        <dbReference type="EMBL" id="ACT51326.1"/>
    </source>
</evidence>
<dbReference type="AlphaFoldDB" id="C6X7Z9"/>
<reference evidence="1 2" key="2">
    <citation type="journal article" date="2011" name="J. Bacteriol.">
        <title>Genomes of three methylotrophs from a single niche uncover genetic and metabolic divergence of Methylophilaceae.</title>
        <authorList>
            <person name="Lapidus A."/>
            <person name="Clum A."/>
            <person name="Labutti K."/>
            <person name="Kaluzhnaya M.G."/>
            <person name="Lim S."/>
            <person name="Beck D.A."/>
            <person name="Glavina Del Rio T."/>
            <person name="Nolan M."/>
            <person name="Mavromatis K."/>
            <person name="Huntemann M."/>
            <person name="Lucas S."/>
            <person name="Lidstrom M.E."/>
            <person name="Ivanova N."/>
            <person name="Chistoserdova L."/>
        </authorList>
    </citation>
    <scope>NUCLEOTIDE SEQUENCE [LARGE SCALE GENOMIC DNA]</scope>
    <source>
        <strain evidence="1 2">SIP3-4</strain>
    </source>
</reference>
<dbReference type="HOGENOM" id="CLU_1076926_0_0_4"/>
<protein>
    <submittedName>
        <fullName evidence="1">Uncharacterized protein</fullName>
    </submittedName>
</protein>
<reference evidence="2" key="1">
    <citation type="submission" date="2009-07" db="EMBL/GenBank/DDBJ databases">
        <title>Complete sequence of chromosome of Methylovorus sp. SIP3-4.</title>
        <authorList>
            <person name="Lucas S."/>
            <person name="Copeland A."/>
            <person name="Lapidus A."/>
            <person name="Glavina del Rio T."/>
            <person name="Tice H."/>
            <person name="Bruce D."/>
            <person name="Goodwin L."/>
            <person name="Pitluck S."/>
            <person name="Clum A."/>
            <person name="Larimer F."/>
            <person name="Land M."/>
            <person name="Hauser L."/>
            <person name="Kyrpides N."/>
            <person name="Mikhailova N."/>
            <person name="Kayluzhnaya M."/>
            <person name="Chistoserdova L."/>
        </authorList>
    </citation>
    <scope>NUCLEOTIDE SEQUENCE [LARGE SCALE GENOMIC DNA]</scope>
    <source>
        <strain evidence="2">SIP3-4</strain>
    </source>
</reference>
<keyword evidence="2" id="KW-1185">Reference proteome</keyword>
<dbReference type="STRING" id="582744.Msip34_2084"/>
<gene>
    <name evidence="1" type="ordered locus">Msip34_2084</name>
</gene>
<organism evidence="1 2">
    <name type="scientific">Methylovorus glucosotrophus (strain SIP3-4)</name>
    <dbReference type="NCBI Taxonomy" id="582744"/>
    <lineage>
        <taxon>Bacteria</taxon>
        <taxon>Pseudomonadati</taxon>
        <taxon>Pseudomonadota</taxon>
        <taxon>Betaproteobacteria</taxon>
        <taxon>Nitrosomonadales</taxon>
        <taxon>Methylophilaceae</taxon>
        <taxon>Methylovorus</taxon>
    </lineage>
</organism>
<dbReference type="RefSeq" id="WP_015830673.1">
    <property type="nucleotide sequence ID" value="NC_012969.1"/>
</dbReference>
<sequence>MTITTEDIDNKFRHDNLEIPKSNGKYIIKDTHNLPLLSLYGLRLEENYKRLVQSQIKGDARVYSHDRAIELFLYPLVLSDPKFIKNLVDGLFNNVSLQKDDKLERMLTAYALFTLACQSEALTNLTNSDYWAVINGGDLFDNYFKWIYVFNLARYSHDKDIYPTRFRTNMIEYFDIDNNPSYEEHLIETNRQYRELIPLFITEILSHKNDEDFKVVINYFKNTIQQHNINNGDEPDDYNYFMENQGIHTWSFEELFTD</sequence>
<dbReference type="Proteomes" id="UP000002743">
    <property type="component" value="Chromosome"/>
</dbReference>
<accession>C6X7Z9</accession>
<evidence type="ECO:0000313" key="2">
    <source>
        <dbReference type="Proteomes" id="UP000002743"/>
    </source>
</evidence>
<dbReference type="KEGG" id="mei:Msip34_2084"/>